<dbReference type="Proteomes" id="UP000719766">
    <property type="component" value="Unassembled WGS sequence"/>
</dbReference>
<dbReference type="AlphaFoldDB" id="A0A9P7AIN8"/>
<proteinExistence type="predicted"/>
<organism evidence="2 3">
    <name type="scientific">Suillus plorans</name>
    <dbReference type="NCBI Taxonomy" id="116603"/>
    <lineage>
        <taxon>Eukaryota</taxon>
        <taxon>Fungi</taxon>
        <taxon>Dikarya</taxon>
        <taxon>Basidiomycota</taxon>
        <taxon>Agaricomycotina</taxon>
        <taxon>Agaricomycetes</taxon>
        <taxon>Agaricomycetidae</taxon>
        <taxon>Boletales</taxon>
        <taxon>Suillineae</taxon>
        <taxon>Suillaceae</taxon>
        <taxon>Suillus</taxon>
    </lineage>
</organism>
<gene>
    <name evidence="2" type="ORF">HD556DRAFT_1392950</name>
</gene>
<protein>
    <submittedName>
        <fullName evidence="2">Uncharacterized protein</fullName>
    </submittedName>
</protein>
<evidence type="ECO:0000256" key="1">
    <source>
        <dbReference type="SAM" id="MobiDB-lite"/>
    </source>
</evidence>
<feature type="compositionally biased region" description="Basic and acidic residues" evidence="1">
    <location>
        <begin position="20"/>
        <end position="30"/>
    </location>
</feature>
<dbReference type="EMBL" id="JABBWE010000052">
    <property type="protein sequence ID" value="KAG1790162.1"/>
    <property type="molecule type" value="Genomic_DNA"/>
</dbReference>
<dbReference type="GeneID" id="64597364"/>
<accession>A0A9P7AIN8</accession>
<feature type="region of interest" description="Disordered" evidence="1">
    <location>
        <begin position="1"/>
        <end position="45"/>
    </location>
</feature>
<comment type="caution">
    <text evidence="2">The sequence shown here is derived from an EMBL/GenBank/DDBJ whole genome shotgun (WGS) entry which is preliminary data.</text>
</comment>
<dbReference type="OrthoDB" id="2609391at2759"/>
<sequence length="172" mass="19529">MSQQLQSLDGAMSSMQLGEAKQDEQRDSGRTKPSKPNRINITLPPPQRNAQMYGYYISQKSLYEAACSLLAKLHPDLSETKARTNARVNPSYSFKKTFHIQSLSTAYAILPPGQAVPAEYIVDGFGLVLYIFNDQPDSYHRRPTQKQVDELTRFMGREPQWLVDVSPARFCR</sequence>
<keyword evidence="3" id="KW-1185">Reference proteome</keyword>
<reference evidence="2" key="1">
    <citation type="journal article" date="2020" name="New Phytol.">
        <title>Comparative genomics reveals dynamic genome evolution in host specialist ectomycorrhizal fungi.</title>
        <authorList>
            <person name="Lofgren L.A."/>
            <person name="Nguyen N.H."/>
            <person name="Vilgalys R."/>
            <person name="Ruytinx J."/>
            <person name="Liao H.L."/>
            <person name="Branco S."/>
            <person name="Kuo A."/>
            <person name="LaButti K."/>
            <person name="Lipzen A."/>
            <person name="Andreopoulos W."/>
            <person name="Pangilinan J."/>
            <person name="Riley R."/>
            <person name="Hundley H."/>
            <person name="Na H."/>
            <person name="Barry K."/>
            <person name="Grigoriev I.V."/>
            <person name="Stajich J.E."/>
            <person name="Kennedy P.G."/>
        </authorList>
    </citation>
    <scope>NUCLEOTIDE SEQUENCE</scope>
    <source>
        <strain evidence="2">S12</strain>
    </source>
</reference>
<evidence type="ECO:0000313" key="3">
    <source>
        <dbReference type="Proteomes" id="UP000719766"/>
    </source>
</evidence>
<evidence type="ECO:0000313" key="2">
    <source>
        <dbReference type="EMBL" id="KAG1790162.1"/>
    </source>
</evidence>
<dbReference type="RefSeq" id="XP_041157137.1">
    <property type="nucleotide sequence ID" value="XM_041303600.1"/>
</dbReference>
<name>A0A9P7AIN8_9AGAM</name>